<dbReference type="Gene3D" id="1.25.40.20">
    <property type="entry name" value="Ankyrin repeat-containing domain"/>
    <property type="match status" value="1"/>
</dbReference>
<feature type="compositionally biased region" description="Polar residues" evidence="4">
    <location>
        <begin position="198"/>
        <end position="222"/>
    </location>
</feature>
<name>A0ABN9MF94_9NEOB</name>
<keyword evidence="3" id="KW-0040">ANK repeat</keyword>
<dbReference type="Pfam" id="PF13637">
    <property type="entry name" value="Ank_4"/>
    <property type="match status" value="1"/>
</dbReference>
<dbReference type="SMART" id="SM00248">
    <property type="entry name" value="ANK"/>
    <property type="match status" value="1"/>
</dbReference>
<dbReference type="EMBL" id="CAUEEQ010067551">
    <property type="protein sequence ID" value="CAJ0965446.1"/>
    <property type="molecule type" value="Genomic_DNA"/>
</dbReference>
<evidence type="ECO:0000256" key="4">
    <source>
        <dbReference type="SAM" id="MobiDB-lite"/>
    </source>
</evidence>
<sequence length="222" mass="24603">MTPWFTCSSKHKFEWQTADWNKYDERLMRSAERGDVDKISSTLSKKGVNPSKLDLEGRSAFHVVASKGHLECLNAILLHGVDLTAPDGAGTLPGWCGVNIHYINERRHVIARPEDLHRTEMQQGRAEKNHAYKDGDKEPCLQGRGAMHKGLSNAYKDGDGEPCIQGLRFNCPTENVDLQGRTALHDAGRKDPVGFGYTNVSPSYLQTSGGKGSRNQCPRQAK</sequence>
<evidence type="ECO:0000256" key="2">
    <source>
        <dbReference type="ARBA" id="ARBA00023054"/>
    </source>
</evidence>
<organism evidence="5 6">
    <name type="scientific">Ranitomeya imitator</name>
    <name type="common">mimic poison frog</name>
    <dbReference type="NCBI Taxonomy" id="111125"/>
    <lineage>
        <taxon>Eukaryota</taxon>
        <taxon>Metazoa</taxon>
        <taxon>Chordata</taxon>
        <taxon>Craniata</taxon>
        <taxon>Vertebrata</taxon>
        <taxon>Euteleostomi</taxon>
        <taxon>Amphibia</taxon>
        <taxon>Batrachia</taxon>
        <taxon>Anura</taxon>
        <taxon>Neobatrachia</taxon>
        <taxon>Hyloidea</taxon>
        <taxon>Dendrobatidae</taxon>
        <taxon>Dendrobatinae</taxon>
        <taxon>Ranitomeya</taxon>
    </lineage>
</organism>
<feature type="region of interest" description="Disordered" evidence="4">
    <location>
        <begin position="187"/>
        <end position="222"/>
    </location>
</feature>
<proteinExistence type="predicted"/>
<dbReference type="PROSITE" id="PS50297">
    <property type="entry name" value="ANK_REP_REGION"/>
    <property type="match status" value="1"/>
</dbReference>
<dbReference type="InterPro" id="IPR042420">
    <property type="entry name" value="RAI14/UACA"/>
</dbReference>
<dbReference type="InterPro" id="IPR002110">
    <property type="entry name" value="Ankyrin_rpt"/>
</dbReference>
<dbReference type="PANTHER" id="PTHR24129:SF1">
    <property type="entry name" value="UVEAL AUTOANTIGEN WITH COILED-COIL DOMAINS AND ANKYRIN REPEATS"/>
    <property type="match status" value="1"/>
</dbReference>
<gene>
    <name evidence="5" type="ORF">RIMI_LOCUS20305693</name>
</gene>
<evidence type="ECO:0000313" key="5">
    <source>
        <dbReference type="EMBL" id="CAJ0965446.1"/>
    </source>
</evidence>
<keyword evidence="2" id="KW-0175">Coiled coil</keyword>
<feature type="repeat" description="ANK" evidence="3">
    <location>
        <begin position="56"/>
        <end position="88"/>
    </location>
</feature>
<reference evidence="5" key="1">
    <citation type="submission" date="2023-07" db="EMBL/GenBank/DDBJ databases">
        <authorList>
            <person name="Stuckert A."/>
        </authorList>
    </citation>
    <scope>NUCLEOTIDE SEQUENCE</scope>
</reference>
<keyword evidence="6" id="KW-1185">Reference proteome</keyword>
<dbReference type="InterPro" id="IPR036770">
    <property type="entry name" value="Ankyrin_rpt-contain_sf"/>
</dbReference>
<protein>
    <submittedName>
        <fullName evidence="5">Uncharacterized protein</fullName>
    </submittedName>
</protein>
<dbReference type="SUPFAM" id="SSF48403">
    <property type="entry name" value="Ankyrin repeat"/>
    <property type="match status" value="1"/>
</dbReference>
<dbReference type="Proteomes" id="UP001176940">
    <property type="component" value="Unassembled WGS sequence"/>
</dbReference>
<comment type="caution">
    <text evidence="5">The sequence shown here is derived from an EMBL/GenBank/DDBJ whole genome shotgun (WGS) entry which is preliminary data.</text>
</comment>
<keyword evidence="1" id="KW-0677">Repeat</keyword>
<dbReference type="PANTHER" id="PTHR24129">
    <property type="entry name" value="ANKYCORBIN"/>
    <property type="match status" value="1"/>
</dbReference>
<evidence type="ECO:0000313" key="6">
    <source>
        <dbReference type="Proteomes" id="UP001176940"/>
    </source>
</evidence>
<evidence type="ECO:0000256" key="3">
    <source>
        <dbReference type="PROSITE-ProRule" id="PRU00023"/>
    </source>
</evidence>
<accession>A0ABN9MF94</accession>
<evidence type="ECO:0000256" key="1">
    <source>
        <dbReference type="ARBA" id="ARBA00022737"/>
    </source>
</evidence>
<dbReference type="PROSITE" id="PS50088">
    <property type="entry name" value="ANK_REPEAT"/>
    <property type="match status" value="1"/>
</dbReference>